<dbReference type="InterPro" id="IPR029044">
    <property type="entry name" value="Nucleotide-diphossugar_trans"/>
</dbReference>
<evidence type="ECO:0000256" key="2">
    <source>
        <dbReference type="ARBA" id="ARBA00022679"/>
    </source>
</evidence>
<evidence type="ECO:0000256" key="3">
    <source>
        <dbReference type="ARBA" id="ARBA00022723"/>
    </source>
</evidence>
<dbReference type="PANTHER" id="PTHR13778:SF47">
    <property type="entry name" value="LIPOPOLYSACCHARIDE 1,3-GALACTOSYLTRANSFERASE"/>
    <property type="match status" value="1"/>
</dbReference>
<dbReference type="RefSeq" id="WP_206101172.1">
    <property type="nucleotide sequence ID" value="NZ_CP070969.1"/>
</dbReference>
<proteinExistence type="predicted"/>
<evidence type="ECO:0000313" key="4">
    <source>
        <dbReference type="EMBL" id="QSF43539.1"/>
    </source>
</evidence>
<evidence type="ECO:0000256" key="1">
    <source>
        <dbReference type="ARBA" id="ARBA00022676"/>
    </source>
</evidence>
<gene>
    <name evidence="4" type="ORF">JRJ22_19965</name>
</gene>
<keyword evidence="2" id="KW-0808">Transferase</keyword>
<keyword evidence="1" id="KW-0328">Glycosyltransferase</keyword>
<dbReference type="PANTHER" id="PTHR13778">
    <property type="entry name" value="GLYCOSYLTRANSFERASE 8 DOMAIN-CONTAINING PROTEIN"/>
    <property type="match status" value="1"/>
</dbReference>
<name>A0ABX7L6B4_9BACL</name>
<keyword evidence="5" id="KW-1185">Reference proteome</keyword>
<keyword evidence="3" id="KW-0479">Metal-binding</keyword>
<organism evidence="4 5">
    <name type="scientific">Paenibacillus tianjinensis</name>
    <dbReference type="NCBI Taxonomy" id="2810347"/>
    <lineage>
        <taxon>Bacteria</taxon>
        <taxon>Bacillati</taxon>
        <taxon>Bacillota</taxon>
        <taxon>Bacilli</taxon>
        <taxon>Bacillales</taxon>
        <taxon>Paenibacillaceae</taxon>
        <taxon>Paenibacillus</taxon>
    </lineage>
</organism>
<dbReference type="InterPro" id="IPR050748">
    <property type="entry name" value="Glycosyltrans_8_dom-fam"/>
</dbReference>
<protein>
    <submittedName>
        <fullName evidence="4">Glycosyltransferase family 8 protein</fullName>
    </submittedName>
</protein>
<sequence length="260" mass="30299">MTMNIAIIYSPNWAEWAAVETYSIFKTNEGNIKVYLISDKDGIFDASYITDPFGNRCKIEFINAEDKFKELIPSTVNVSSRFTKYALYRLMLPELVKDDKLLHIDADALVVGDVTDLYNTNIDDYYIAGAVDIHADHYNLKKPLGLTDKDVYVNAGVLLMNLRKIREDKIYDKWLYEVNTKKYMCHDQCILNKTCKKKIKLIDNKYNVSISTGLNLERENINIIHYAGNDKPWDKNSVPHPHFWFRTLKDYRKAFEVSKK</sequence>
<accession>A0ABX7L6B4</accession>
<dbReference type="InterPro" id="IPR002495">
    <property type="entry name" value="Glyco_trans_8"/>
</dbReference>
<reference evidence="4 5" key="1">
    <citation type="submission" date="2021-02" db="EMBL/GenBank/DDBJ databases">
        <title>Paenibacillus tianjinensis sp. nov.</title>
        <authorList>
            <person name="Liu H."/>
        </authorList>
    </citation>
    <scope>NUCLEOTIDE SEQUENCE [LARGE SCALE GENOMIC DNA]</scope>
    <source>
        <strain evidence="4 5">TB2019</strain>
    </source>
</reference>
<dbReference type="SUPFAM" id="SSF53448">
    <property type="entry name" value="Nucleotide-diphospho-sugar transferases"/>
    <property type="match status" value="1"/>
</dbReference>
<dbReference type="Pfam" id="PF01501">
    <property type="entry name" value="Glyco_transf_8"/>
    <property type="match status" value="1"/>
</dbReference>
<evidence type="ECO:0000313" key="5">
    <source>
        <dbReference type="Proteomes" id="UP000663452"/>
    </source>
</evidence>
<dbReference type="Proteomes" id="UP000663452">
    <property type="component" value="Chromosome"/>
</dbReference>
<dbReference type="CDD" id="cd04194">
    <property type="entry name" value="GT8_A4GalT_like"/>
    <property type="match status" value="1"/>
</dbReference>
<dbReference type="EMBL" id="CP070969">
    <property type="protein sequence ID" value="QSF43539.1"/>
    <property type="molecule type" value="Genomic_DNA"/>
</dbReference>
<dbReference type="Gene3D" id="3.90.550.10">
    <property type="entry name" value="Spore Coat Polysaccharide Biosynthesis Protein SpsA, Chain A"/>
    <property type="match status" value="1"/>
</dbReference>